<protein>
    <recommendedName>
        <fullName evidence="5">FAD-binding domain-containing protein</fullName>
    </recommendedName>
</protein>
<evidence type="ECO:0000256" key="3">
    <source>
        <dbReference type="ARBA" id="ARBA00022827"/>
    </source>
</evidence>
<accession>A0AAN7CM16</accession>
<reference evidence="6" key="2">
    <citation type="submission" date="2023-05" db="EMBL/GenBank/DDBJ databases">
        <authorList>
            <consortium name="Lawrence Berkeley National Laboratory"/>
            <person name="Steindorff A."/>
            <person name="Hensen N."/>
            <person name="Bonometti L."/>
            <person name="Westerberg I."/>
            <person name="Brannstrom I.O."/>
            <person name="Guillou S."/>
            <person name="Cros-Aarteil S."/>
            <person name="Calhoun S."/>
            <person name="Haridas S."/>
            <person name="Kuo A."/>
            <person name="Mondo S."/>
            <person name="Pangilinan J."/>
            <person name="Riley R."/>
            <person name="Labutti K."/>
            <person name="Andreopoulos B."/>
            <person name="Lipzen A."/>
            <person name="Chen C."/>
            <person name="Yanf M."/>
            <person name="Daum C."/>
            <person name="Ng V."/>
            <person name="Clum A."/>
            <person name="Ohm R."/>
            <person name="Martin F."/>
            <person name="Silar P."/>
            <person name="Natvig D."/>
            <person name="Lalanne C."/>
            <person name="Gautier V."/>
            <person name="Ament-Velasquez S.L."/>
            <person name="Kruys A."/>
            <person name="Hutchinson M.I."/>
            <person name="Powell A.J."/>
            <person name="Barry K."/>
            <person name="Miller A.N."/>
            <person name="Grigoriev I.V."/>
            <person name="Debuchy R."/>
            <person name="Gladieux P."/>
            <person name="Thoren M.H."/>
            <person name="Johannesson H."/>
        </authorList>
    </citation>
    <scope>NUCLEOTIDE SEQUENCE</scope>
    <source>
        <strain evidence="6">CBS 359.72</strain>
    </source>
</reference>
<evidence type="ECO:0000256" key="4">
    <source>
        <dbReference type="ARBA" id="ARBA00023002"/>
    </source>
</evidence>
<evidence type="ECO:0000256" key="2">
    <source>
        <dbReference type="ARBA" id="ARBA00022630"/>
    </source>
</evidence>
<keyword evidence="4" id="KW-0560">Oxidoreductase</keyword>
<reference evidence="6" key="1">
    <citation type="journal article" date="2023" name="Mol. Phylogenet. Evol.">
        <title>Genome-scale phylogeny and comparative genomics of the fungal order Sordariales.</title>
        <authorList>
            <person name="Hensen N."/>
            <person name="Bonometti L."/>
            <person name="Westerberg I."/>
            <person name="Brannstrom I.O."/>
            <person name="Guillou S."/>
            <person name="Cros-Aarteil S."/>
            <person name="Calhoun S."/>
            <person name="Haridas S."/>
            <person name="Kuo A."/>
            <person name="Mondo S."/>
            <person name="Pangilinan J."/>
            <person name="Riley R."/>
            <person name="LaButti K."/>
            <person name="Andreopoulos B."/>
            <person name="Lipzen A."/>
            <person name="Chen C."/>
            <person name="Yan M."/>
            <person name="Daum C."/>
            <person name="Ng V."/>
            <person name="Clum A."/>
            <person name="Steindorff A."/>
            <person name="Ohm R.A."/>
            <person name="Martin F."/>
            <person name="Silar P."/>
            <person name="Natvig D.O."/>
            <person name="Lalanne C."/>
            <person name="Gautier V."/>
            <person name="Ament-Velasquez S.L."/>
            <person name="Kruys A."/>
            <person name="Hutchinson M.I."/>
            <person name="Powell A.J."/>
            <person name="Barry K."/>
            <person name="Miller A.N."/>
            <person name="Grigoriev I.V."/>
            <person name="Debuchy R."/>
            <person name="Gladieux P."/>
            <person name="Hiltunen Thoren M."/>
            <person name="Johannesson H."/>
        </authorList>
    </citation>
    <scope>NUCLEOTIDE SEQUENCE</scope>
    <source>
        <strain evidence="6">CBS 359.72</strain>
    </source>
</reference>
<dbReference type="Pfam" id="PF01494">
    <property type="entry name" value="FAD_binding_3"/>
    <property type="match status" value="1"/>
</dbReference>
<proteinExistence type="inferred from homology"/>
<organism evidence="6 7">
    <name type="scientific">Corynascus novoguineensis</name>
    <dbReference type="NCBI Taxonomy" id="1126955"/>
    <lineage>
        <taxon>Eukaryota</taxon>
        <taxon>Fungi</taxon>
        <taxon>Dikarya</taxon>
        <taxon>Ascomycota</taxon>
        <taxon>Pezizomycotina</taxon>
        <taxon>Sordariomycetes</taxon>
        <taxon>Sordariomycetidae</taxon>
        <taxon>Sordariales</taxon>
        <taxon>Chaetomiaceae</taxon>
        <taxon>Corynascus</taxon>
    </lineage>
</organism>
<keyword evidence="7" id="KW-1185">Reference proteome</keyword>
<dbReference type="SUPFAM" id="SSF51905">
    <property type="entry name" value="FAD/NAD(P)-binding domain"/>
    <property type="match status" value="1"/>
</dbReference>
<dbReference type="Gene3D" id="3.50.50.60">
    <property type="entry name" value="FAD/NAD(P)-binding domain"/>
    <property type="match status" value="2"/>
</dbReference>
<comment type="caution">
    <text evidence="6">The sequence shown here is derived from an EMBL/GenBank/DDBJ whole genome shotgun (WGS) entry which is preliminary data.</text>
</comment>
<evidence type="ECO:0000259" key="5">
    <source>
        <dbReference type="Pfam" id="PF01494"/>
    </source>
</evidence>
<dbReference type="Proteomes" id="UP001303647">
    <property type="component" value="Unassembled WGS sequence"/>
</dbReference>
<dbReference type="GO" id="GO:0016491">
    <property type="term" value="F:oxidoreductase activity"/>
    <property type="evidence" value="ECO:0007669"/>
    <property type="project" value="UniProtKB-KW"/>
</dbReference>
<dbReference type="InterPro" id="IPR050816">
    <property type="entry name" value="Flavin-dep_Halogenase_NPB"/>
</dbReference>
<dbReference type="InterPro" id="IPR036188">
    <property type="entry name" value="FAD/NAD-bd_sf"/>
</dbReference>
<evidence type="ECO:0000313" key="6">
    <source>
        <dbReference type="EMBL" id="KAK4244530.1"/>
    </source>
</evidence>
<evidence type="ECO:0000313" key="7">
    <source>
        <dbReference type="Proteomes" id="UP001303647"/>
    </source>
</evidence>
<name>A0AAN7CM16_9PEZI</name>
<keyword evidence="2" id="KW-0285">Flavoprotein</keyword>
<gene>
    <name evidence="6" type="ORF">C7999DRAFT_43806</name>
</gene>
<dbReference type="AlphaFoldDB" id="A0AAN7CM16"/>
<evidence type="ECO:0000256" key="1">
    <source>
        <dbReference type="ARBA" id="ARBA00005706"/>
    </source>
</evidence>
<dbReference type="GO" id="GO:0071949">
    <property type="term" value="F:FAD binding"/>
    <property type="evidence" value="ECO:0007669"/>
    <property type="project" value="InterPro"/>
</dbReference>
<feature type="domain" description="FAD-binding" evidence="5">
    <location>
        <begin position="7"/>
        <end position="153"/>
    </location>
</feature>
<comment type="similarity">
    <text evidence="1">Belongs to the flavin-dependent halogenase family.</text>
</comment>
<dbReference type="InterPro" id="IPR002938">
    <property type="entry name" value="FAD-bd"/>
</dbReference>
<dbReference type="PANTHER" id="PTHR43747">
    <property type="entry name" value="FAD-BINDING PROTEIN"/>
    <property type="match status" value="1"/>
</dbReference>
<keyword evidence="3" id="KW-0274">FAD</keyword>
<sequence length="271" mass="29003">MSIPESCTVLVVGGGQAGSFAATFLTREGIDVMLLESDSTTSTTSESILPSMGHFLRFIGCYDAFNSYGFIKKASGYTDFIAAGGLNGHAWNVVRSQADELLFNHAAASRARAFDTTIIDAVQFEGGDGQPSNLGRHPGTIRFQYIVDASGRYGLLSTKDLKNRKFNQTLKNIANRGYRKGGGTYGVGTGWGWFIPLYNGTHSIANSGIKSASDWSYSASTYAFPYSRIAGDAGCFIYTFFSSGLHLAVTAGVSSTVTITASIRDIDEEGF</sequence>
<dbReference type="PANTHER" id="PTHR43747:SF5">
    <property type="entry name" value="FAD-BINDING DOMAIN-CONTAINING PROTEIN"/>
    <property type="match status" value="1"/>
</dbReference>
<dbReference type="EMBL" id="MU857734">
    <property type="protein sequence ID" value="KAK4244530.1"/>
    <property type="molecule type" value="Genomic_DNA"/>
</dbReference>
<dbReference type="PRINTS" id="PR00420">
    <property type="entry name" value="RNGMNOXGNASE"/>
</dbReference>